<dbReference type="AlphaFoldDB" id="A0A8J6A823"/>
<protein>
    <submittedName>
        <fullName evidence="7">Holliday junction recognition protein</fullName>
    </submittedName>
</protein>
<dbReference type="Proteomes" id="UP000700334">
    <property type="component" value="Unassembled WGS sequence"/>
</dbReference>
<dbReference type="OrthoDB" id="9948556at2759"/>
<evidence type="ECO:0000256" key="1">
    <source>
        <dbReference type="ARBA" id="ARBA00004123"/>
    </source>
</evidence>
<dbReference type="GO" id="GO:0005634">
    <property type="term" value="C:nucleus"/>
    <property type="evidence" value="ECO:0007669"/>
    <property type="project" value="UniProtKB-SubCell"/>
</dbReference>
<evidence type="ECO:0000259" key="5">
    <source>
        <dbReference type="Pfam" id="PF12346"/>
    </source>
</evidence>
<name>A0A8J6A823_GALPY</name>
<organism evidence="7 8">
    <name type="scientific">Galemys pyrenaicus</name>
    <name type="common">Iberian desman</name>
    <name type="synonym">Pyrenean desman</name>
    <dbReference type="NCBI Taxonomy" id="202257"/>
    <lineage>
        <taxon>Eukaryota</taxon>
        <taxon>Metazoa</taxon>
        <taxon>Chordata</taxon>
        <taxon>Craniata</taxon>
        <taxon>Vertebrata</taxon>
        <taxon>Euteleostomi</taxon>
        <taxon>Mammalia</taxon>
        <taxon>Eutheria</taxon>
        <taxon>Laurasiatheria</taxon>
        <taxon>Eulipotyphla</taxon>
        <taxon>Talpidae</taxon>
        <taxon>Galemys</taxon>
    </lineage>
</organism>
<dbReference type="GO" id="GO:0000775">
    <property type="term" value="C:chromosome, centromeric region"/>
    <property type="evidence" value="ECO:0007669"/>
    <property type="project" value="TreeGrafter"/>
</dbReference>
<dbReference type="PANTHER" id="PTHR15992:SF5">
    <property type="entry name" value="HOLLIDAY JUNCTION RECOGNITION PROTEIN"/>
    <property type="match status" value="1"/>
</dbReference>
<evidence type="ECO:0000259" key="6">
    <source>
        <dbReference type="Pfam" id="PF12347"/>
    </source>
</evidence>
<dbReference type="GO" id="GO:0003677">
    <property type="term" value="F:DNA binding"/>
    <property type="evidence" value="ECO:0007669"/>
    <property type="project" value="UniProtKB-KW"/>
</dbReference>
<gene>
    <name evidence="7" type="ORF">J0S82_013538</name>
</gene>
<feature type="region of interest" description="Disordered" evidence="4">
    <location>
        <begin position="205"/>
        <end position="283"/>
    </location>
</feature>
<comment type="caution">
    <text evidence="7">The sequence shown here is derived from an EMBL/GenBank/DDBJ whole genome shotgun (WGS) entry which is preliminary data.</text>
</comment>
<dbReference type="GO" id="GO:0042393">
    <property type="term" value="F:histone binding"/>
    <property type="evidence" value="ECO:0007669"/>
    <property type="project" value="TreeGrafter"/>
</dbReference>
<keyword evidence="2" id="KW-0238">DNA-binding</keyword>
<evidence type="ECO:0000256" key="3">
    <source>
        <dbReference type="ARBA" id="ARBA00023242"/>
    </source>
</evidence>
<evidence type="ECO:0000313" key="7">
    <source>
        <dbReference type="EMBL" id="KAG8515563.1"/>
    </source>
</evidence>
<feature type="region of interest" description="Disordered" evidence="4">
    <location>
        <begin position="430"/>
        <end position="466"/>
    </location>
</feature>
<evidence type="ECO:0000256" key="4">
    <source>
        <dbReference type="SAM" id="MobiDB-lite"/>
    </source>
</evidence>
<dbReference type="GO" id="GO:0034080">
    <property type="term" value="P:CENP-A containing chromatin assembly"/>
    <property type="evidence" value="ECO:0007669"/>
    <property type="project" value="TreeGrafter"/>
</dbReference>
<keyword evidence="8" id="KW-1185">Reference proteome</keyword>
<accession>A0A8J6A823</accession>
<sequence>MAVVPRGDSPSLQEVSGDSALGGLGCQADVGSVTLSDLYAGMLHSMSRLLSARPACVISTKTLILQNWGSRRRCRCRHRAARTGCQGGRCARKRPRERPSPPSAPGTGRGALRDCGNLPPQAHPGRAALQLCRPSPLRAHSSWTFLDSSAGRRLGRENRLTRLEWLISPVKTASRPRALPGKGGGHCREIKVKFEKLHREFCRSPGNQPCRALPPASSAVGTPGGDPESPGSLHRLGTCRPGTALGKTRAERSREAPKRLSGRPTGVPAPSPAGPATARSPSCSRLSSALCQGRALRLPGAWASPSRALSLPGPRPSYGRARCKEIKDEFNKLHEEYQAKLPERTKALPRPGAPPHRARVDLQYQQGGASGKSHPSASFPEPRKWALARHSLGGPPCPAPLEVLPSAWLTADAQSGALCPTKRRRLSDPQVCGRRAEAPGSWPAASRAAARPEEEGSSVEPGREETKVRVHVFPFQTPQIPLLPLKSEIPPTPTRVSTSRGS</sequence>
<dbReference type="Pfam" id="PF12347">
    <property type="entry name" value="HJURP_C"/>
    <property type="match status" value="2"/>
</dbReference>
<feature type="domain" description="Holliday junction regulator protein family C-terminal" evidence="6">
    <location>
        <begin position="303"/>
        <end position="358"/>
    </location>
</feature>
<feature type="region of interest" description="Disordered" evidence="4">
    <location>
        <begin position="481"/>
        <end position="502"/>
    </location>
</feature>
<dbReference type="InterPro" id="IPR022102">
    <property type="entry name" value="HJURP_C"/>
</dbReference>
<reference evidence="7" key="1">
    <citation type="journal article" date="2021" name="Evol. Appl.">
        <title>The genome of the Pyrenean desman and the effects of bottlenecks and inbreeding on the genomic landscape of an endangered species.</title>
        <authorList>
            <person name="Escoda L."/>
            <person name="Castresana J."/>
        </authorList>
    </citation>
    <scope>NUCLEOTIDE SEQUENCE</scope>
    <source>
        <strain evidence="7">IBE-C5619</strain>
    </source>
</reference>
<feature type="compositionally biased region" description="Low complexity" evidence="4">
    <location>
        <begin position="438"/>
        <end position="449"/>
    </location>
</feature>
<feature type="compositionally biased region" description="Basic and acidic residues" evidence="4">
    <location>
        <begin position="248"/>
        <end position="258"/>
    </location>
</feature>
<dbReference type="EMBL" id="JAGFMF010011706">
    <property type="protein sequence ID" value="KAG8515563.1"/>
    <property type="molecule type" value="Genomic_DNA"/>
</dbReference>
<feature type="region of interest" description="Disordered" evidence="4">
    <location>
        <begin position="87"/>
        <end position="112"/>
    </location>
</feature>
<dbReference type="InterPro" id="IPR021052">
    <property type="entry name" value="HJURP_central_dom"/>
</dbReference>
<evidence type="ECO:0000313" key="8">
    <source>
        <dbReference type="Proteomes" id="UP000700334"/>
    </source>
</evidence>
<feature type="domain" description="Holliday junction recognition protein HJURP central" evidence="5">
    <location>
        <begin position="46"/>
        <end position="122"/>
    </location>
</feature>
<dbReference type="Pfam" id="PF12346">
    <property type="entry name" value="HJURP_mid"/>
    <property type="match status" value="1"/>
</dbReference>
<evidence type="ECO:0000256" key="2">
    <source>
        <dbReference type="ARBA" id="ARBA00023125"/>
    </source>
</evidence>
<dbReference type="PANTHER" id="PTHR15992">
    <property type="entry name" value="HOLLIDAY JUNCTION RECOGNITION PROTEIN"/>
    <property type="match status" value="1"/>
</dbReference>
<proteinExistence type="predicted"/>
<keyword evidence="3" id="KW-0539">Nucleus</keyword>
<comment type="subcellular location">
    <subcellularLocation>
        <location evidence="1">Nucleus</location>
    </subcellularLocation>
</comment>
<feature type="domain" description="Holliday junction regulator protein family C-terminal" evidence="6">
    <location>
        <begin position="165"/>
        <end position="224"/>
    </location>
</feature>